<dbReference type="STRING" id="402596.SAMN04489844_0956"/>
<evidence type="ECO:0000256" key="1">
    <source>
        <dbReference type="SAM" id="MobiDB-lite"/>
    </source>
</evidence>
<proteinExistence type="predicted"/>
<protein>
    <recommendedName>
        <fullName evidence="4">Excreted virulence factor EspC, type VII ESX diderm</fullName>
    </recommendedName>
</protein>
<feature type="region of interest" description="Disordered" evidence="1">
    <location>
        <begin position="97"/>
        <end position="117"/>
    </location>
</feature>
<gene>
    <name evidence="2" type="ORF">SAMN04489844_0956</name>
</gene>
<dbReference type="Proteomes" id="UP000198742">
    <property type="component" value="Unassembled WGS sequence"/>
</dbReference>
<organism evidence="2 3">
    <name type="scientific">Nocardioides exalbidus</name>
    <dbReference type="NCBI Taxonomy" id="402596"/>
    <lineage>
        <taxon>Bacteria</taxon>
        <taxon>Bacillati</taxon>
        <taxon>Actinomycetota</taxon>
        <taxon>Actinomycetes</taxon>
        <taxon>Propionibacteriales</taxon>
        <taxon>Nocardioidaceae</taxon>
        <taxon>Nocardioides</taxon>
    </lineage>
</organism>
<evidence type="ECO:0008006" key="4">
    <source>
        <dbReference type="Google" id="ProtNLM"/>
    </source>
</evidence>
<reference evidence="3" key="1">
    <citation type="submission" date="2016-10" db="EMBL/GenBank/DDBJ databases">
        <authorList>
            <person name="Varghese N."/>
            <person name="Submissions S."/>
        </authorList>
    </citation>
    <scope>NUCLEOTIDE SEQUENCE [LARGE SCALE GENOMIC DNA]</scope>
    <source>
        <strain evidence="3">DSM 22017</strain>
    </source>
</reference>
<evidence type="ECO:0000313" key="3">
    <source>
        <dbReference type="Proteomes" id="UP000198742"/>
    </source>
</evidence>
<name>A0A1H4LUA2_9ACTN</name>
<dbReference type="AlphaFoldDB" id="A0A1H4LUA2"/>
<evidence type="ECO:0000313" key="2">
    <source>
        <dbReference type="EMBL" id="SEB73812.1"/>
    </source>
</evidence>
<sequence>MQVEPTKLVELAESSESTLAAMQQDWALAVDQLASACAELGDADGMRNVAASYADSLTDAGETLAALSEALGLGVAGLIDAARDAVRADDTVAGELDRAASQIGSSEMGRMPSPGGR</sequence>
<accession>A0A1H4LUA2</accession>
<dbReference type="EMBL" id="FNRT01000002">
    <property type="protein sequence ID" value="SEB73812.1"/>
    <property type="molecule type" value="Genomic_DNA"/>
</dbReference>
<keyword evidence="3" id="KW-1185">Reference proteome</keyword>